<dbReference type="RefSeq" id="WP_207704081.1">
    <property type="nucleotide sequence ID" value="NZ_JAFREL020000004.1"/>
</dbReference>
<gene>
    <name evidence="2" type="ORF">JZO67_004090</name>
</gene>
<feature type="compositionally biased region" description="Polar residues" evidence="1">
    <location>
        <begin position="318"/>
        <end position="330"/>
    </location>
</feature>
<evidence type="ECO:0000256" key="1">
    <source>
        <dbReference type="SAM" id="MobiDB-lite"/>
    </source>
</evidence>
<keyword evidence="3" id="KW-1185">Reference proteome</keyword>
<protein>
    <submittedName>
        <fullName evidence="2">Uncharacterized protein</fullName>
    </submittedName>
</protein>
<proteinExistence type="predicted"/>
<dbReference type="Proteomes" id="UP000664357">
    <property type="component" value="Unassembled WGS sequence"/>
</dbReference>
<organism evidence="2 3">
    <name type="scientific">Candidatus Enterococcus ferrettii</name>
    <dbReference type="NCBI Taxonomy" id="2815324"/>
    <lineage>
        <taxon>Bacteria</taxon>
        <taxon>Bacillati</taxon>
        <taxon>Bacillota</taxon>
        <taxon>Bacilli</taxon>
        <taxon>Lactobacillales</taxon>
        <taxon>Enterococcaceae</taxon>
        <taxon>Enterococcus</taxon>
    </lineage>
</organism>
<feature type="region of interest" description="Disordered" evidence="1">
    <location>
        <begin position="307"/>
        <end position="339"/>
    </location>
</feature>
<reference evidence="2 3" key="1">
    <citation type="submission" date="2024-02" db="EMBL/GenBank/DDBJ databases">
        <title>The Genome Sequence of Enterococcus sp. DIV0159.</title>
        <authorList>
            <person name="Earl A."/>
            <person name="Manson A."/>
            <person name="Gilmore M."/>
            <person name="Sanders J."/>
            <person name="Shea T."/>
            <person name="Howe W."/>
            <person name="Livny J."/>
            <person name="Cuomo C."/>
            <person name="Neafsey D."/>
            <person name="Birren B."/>
        </authorList>
    </citation>
    <scope>NUCLEOTIDE SEQUENCE [LARGE SCALE GENOMIC DNA]</scope>
    <source>
        <strain evidence="2 3">665A</strain>
    </source>
</reference>
<accession>A0ABV0EWV7</accession>
<evidence type="ECO:0000313" key="3">
    <source>
        <dbReference type="Proteomes" id="UP000664357"/>
    </source>
</evidence>
<name>A0ABV0EWV7_9ENTE</name>
<evidence type="ECO:0000313" key="2">
    <source>
        <dbReference type="EMBL" id="MEO1772108.1"/>
    </source>
</evidence>
<comment type="caution">
    <text evidence="2">The sequence shown here is derived from an EMBL/GenBank/DDBJ whole genome shotgun (WGS) entry which is preliminary data.</text>
</comment>
<sequence length="339" mass="39395">MAKITKPLGTRQLHNMLRNSLEKRIRDFYQITNDGAYVIQCALIVLLRNALCPADFSYLAADLIRSLFMESKDLQEVRELCVYFRPYFSDKEWDIVLRRLFSNSKKRKELTEQALLYMEKLPLLHSGEREVEAKASLISTFEDENGKKHNWTLSNVDPTLSTQEHEDYLSLLSTVDILQKDGVRRFVTVVEAKYRLFRTSITRKTVEETTARKQQCETLPRVKKTSHTTESEQMKSVKPLVPSGEVMSRYGKPCKNGDQVIETYLPKDFDYSSMTKKELREFVKSTLPKGSKLKDFHFEFVDSIEETVSESENGAGPPSTNKDWRTNQNLVRKVNKKRR</sequence>
<dbReference type="EMBL" id="JAFREL020000004">
    <property type="protein sequence ID" value="MEO1772108.1"/>
    <property type="molecule type" value="Genomic_DNA"/>
</dbReference>